<dbReference type="AlphaFoldDB" id="A0A550CS63"/>
<sequence length="237" mass="26199">MQGAMPNIISLPYGRCPPLHLQASSWRHLLRLLARLSGTRIEPTVEAMSLVKTQMKLRTVVQFIKPHASARDWRTVLWFTLDHPVPSAMPSSHKYSNGDVSTLPWSYTLSTVPTLLRDGADSPVSKWYTVPSTEATPYPALPIAFPNLALYLQAALDESRRAAGDSSGGTRKLAKMVEQCYPHDVRLSAPEEAADRRSVGGRLLARFGKGAKAKKQGRGGNEETYELVTPFMPDEWG</sequence>
<reference evidence="1 2" key="1">
    <citation type="journal article" date="2019" name="New Phytol.">
        <title>Comparative genomics reveals unique wood-decay strategies and fruiting body development in the Schizophyllaceae.</title>
        <authorList>
            <person name="Almasi E."/>
            <person name="Sahu N."/>
            <person name="Krizsan K."/>
            <person name="Balint B."/>
            <person name="Kovacs G.M."/>
            <person name="Kiss B."/>
            <person name="Cseklye J."/>
            <person name="Drula E."/>
            <person name="Henrissat B."/>
            <person name="Nagy I."/>
            <person name="Chovatia M."/>
            <person name="Adam C."/>
            <person name="LaButti K."/>
            <person name="Lipzen A."/>
            <person name="Riley R."/>
            <person name="Grigoriev I.V."/>
            <person name="Nagy L.G."/>
        </authorList>
    </citation>
    <scope>NUCLEOTIDE SEQUENCE [LARGE SCALE GENOMIC DNA]</scope>
    <source>
        <strain evidence="1 2">NL-1724</strain>
    </source>
</reference>
<dbReference type="OrthoDB" id="3269480at2759"/>
<evidence type="ECO:0000313" key="1">
    <source>
        <dbReference type="EMBL" id="TRM67630.1"/>
    </source>
</evidence>
<dbReference type="EMBL" id="VDMD01000002">
    <property type="protein sequence ID" value="TRM67630.1"/>
    <property type="molecule type" value="Genomic_DNA"/>
</dbReference>
<dbReference type="STRING" id="97359.A0A550CS63"/>
<comment type="caution">
    <text evidence="1">The sequence shown here is derived from an EMBL/GenBank/DDBJ whole genome shotgun (WGS) entry which is preliminary data.</text>
</comment>
<keyword evidence="2" id="KW-1185">Reference proteome</keyword>
<gene>
    <name evidence="1" type="ORF">BD626DRAFT_545022</name>
</gene>
<organism evidence="1 2">
    <name type="scientific">Schizophyllum amplum</name>
    <dbReference type="NCBI Taxonomy" id="97359"/>
    <lineage>
        <taxon>Eukaryota</taxon>
        <taxon>Fungi</taxon>
        <taxon>Dikarya</taxon>
        <taxon>Basidiomycota</taxon>
        <taxon>Agaricomycotina</taxon>
        <taxon>Agaricomycetes</taxon>
        <taxon>Agaricomycetidae</taxon>
        <taxon>Agaricales</taxon>
        <taxon>Schizophyllaceae</taxon>
        <taxon>Schizophyllum</taxon>
    </lineage>
</organism>
<accession>A0A550CS63</accession>
<dbReference type="Proteomes" id="UP000320762">
    <property type="component" value="Unassembled WGS sequence"/>
</dbReference>
<proteinExistence type="predicted"/>
<protein>
    <submittedName>
        <fullName evidence="1">Uncharacterized protein</fullName>
    </submittedName>
</protein>
<evidence type="ECO:0000313" key="2">
    <source>
        <dbReference type="Proteomes" id="UP000320762"/>
    </source>
</evidence>
<name>A0A550CS63_9AGAR</name>